<protein>
    <recommendedName>
        <fullName evidence="1">FAS1 domain-containing protein</fullName>
    </recommendedName>
</protein>
<organism evidence="2 3">
    <name type="scientific">Smittium angustum</name>
    <dbReference type="NCBI Taxonomy" id="133377"/>
    <lineage>
        <taxon>Eukaryota</taxon>
        <taxon>Fungi</taxon>
        <taxon>Fungi incertae sedis</taxon>
        <taxon>Zoopagomycota</taxon>
        <taxon>Kickxellomycotina</taxon>
        <taxon>Harpellomycetes</taxon>
        <taxon>Harpellales</taxon>
        <taxon>Legeriomycetaceae</taxon>
        <taxon>Smittium</taxon>
    </lineage>
</organism>
<reference evidence="2 3" key="1">
    <citation type="journal article" date="2018" name="MBio">
        <title>Comparative Genomics Reveals the Core Gene Toolbox for the Fungus-Insect Symbiosis.</title>
        <authorList>
            <person name="Wang Y."/>
            <person name="Stata M."/>
            <person name="Wang W."/>
            <person name="Stajich J.E."/>
            <person name="White M.M."/>
            <person name="Moncalvo J.M."/>
        </authorList>
    </citation>
    <scope>NUCLEOTIDE SEQUENCE [LARGE SCALE GENOMIC DNA]</scope>
    <source>
        <strain evidence="2 3">AUS-126-30</strain>
    </source>
</reference>
<evidence type="ECO:0000313" key="2">
    <source>
        <dbReference type="EMBL" id="PVZ97293.1"/>
    </source>
</evidence>
<feature type="domain" description="FAS1" evidence="1">
    <location>
        <begin position="137"/>
        <end position="268"/>
    </location>
</feature>
<dbReference type="EMBL" id="MBFU01000877">
    <property type="protein sequence ID" value="PVZ97293.1"/>
    <property type="molecule type" value="Genomic_DNA"/>
</dbReference>
<dbReference type="Proteomes" id="UP000245591">
    <property type="component" value="Unassembled WGS sequence"/>
</dbReference>
<dbReference type="InterPro" id="IPR000782">
    <property type="entry name" value="FAS1_domain"/>
</dbReference>
<evidence type="ECO:0000313" key="3">
    <source>
        <dbReference type="Proteomes" id="UP000245591"/>
    </source>
</evidence>
<dbReference type="Pfam" id="PF02469">
    <property type="entry name" value="Fasciclin"/>
    <property type="match status" value="1"/>
</dbReference>
<gene>
    <name evidence="2" type="ORF">BB558_006753</name>
</gene>
<dbReference type="Gene3D" id="2.30.180.10">
    <property type="entry name" value="FAS1 domain"/>
    <property type="match status" value="2"/>
</dbReference>
<dbReference type="InterPro" id="IPR036378">
    <property type="entry name" value="FAS1_dom_sf"/>
</dbReference>
<keyword evidence="3" id="KW-1185">Reference proteome</keyword>
<feature type="domain" description="FAS1" evidence="1">
    <location>
        <begin position="1"/>
        <end position="134"/>
    </location>
</feature>
<dbReference type="PROSITE" id="PS50213">
    <property type="entry name" value="FAS1"/>
    <property type="match status" value="2"/>
</dbReference>
<dbReference type="PANTHER" id="PTHR10900:SF77">
    <property type="entry name" value="FI19380P1"/>
    <property type="match status" value="1"/>
</dbReference>
<proteinExistence type="predicted"/>
<name>A0A2U1IWY5_SMIAN</name>
<dbReference type="GO" id="GO:0005615">
    <property type="term" value="C:extracellular space"/>
    <property type="evidence" value="ECO:0007669"/>
    <property type="project" value="TreeGrafter"/>
</dbReference>
<dbReference type="SMART" id="SM00554">
    <property type="entry name" value="FAS1"/>
    <property type="match status" value="2"/>
</dbReference>
<dbReference type="InterPro" id="IPR050904">
    <property type="entry name" value="Adhesion/Biosynth-related"/>
</dbReference>
<dbReference type="AlphaFoldDB" id="A0A2U1IWY5"/>
<accession>A0A2U1IWY5</accession>
<dbReference type="SUPFAM" id="SSF82153">
    <property type="entry name" value="FAS1 domain"/>
    <property type="match status" value="2"/>
</dbReference>
<evidence type="ECO:0000259" key="1">
    <source>
        <dbReference type="PROSITE" id="PS50213"/>
    </source>
</evidence>
<comment type="caution">
    <text evidence="2">The sequence shown here is derived from an EMBL/GenBank/DDBJ whole genome shotgun (WGS) entry which is preliminary data.</text>
</comment>
<dbReference type="PANTHER" id="PTHR10900">
    <property type="entry name" value="PERIOSTIN-RELATED"/>
    <property type="match status" value="1"/>
</dbReference>
<sequence>MANLFENVILRAFPDFENRQFTMFAPTNNMLMGNSGSGPNTDQFIAQLSYHILSDTVTTDVVGQQVQFYPSLLTDKKFVNLPNGAPQSLGIFGSESNGYFIVDGEYMPKRTLPRIIKANIIAGQGVIHIIDKMLTIPKPVSTVLGTLPNFNEFNNIFKGLSTSERDEIDNSAGITGFVAENSGFGGSLVSSEEKDNYIKGSYILGKVFYTSEMEGIYNYNSAKSTDKENPDIRIQRLDDGRITVNNAEISIPNILVKNGVIHGLASPMGSISTNKISSEDNKRGKSALQSTTGFNDVLSSDNIKEEIRKVFEKMFPGLVTPTSTQKTSTQSTTIQQQESVQALDVDLEQEIRRIISNLRNEQKLRLLSTMTQGTQTIVVTGTPLPEIDRVVIPAKLAQTKTVNNVIVDIPISVPPRTITRNIFVEERNQ</sequence>